<reference evidence="3 4" key="1">
    <citation type="submission" date="2020-09" db="EMBL/GenBank/DDBJ databases">
        <title>De no assembly of potato wild relative species, Solanum commersonii.</title>
        <authorList>
            <person name="Cho K."/>
        </authorList>
    </citation>
    <scope>NUCLEOTIDE SEQUENCE [LARGE SCALE GENOMIC DNA]</scope>
    <source>
        <strain evidence="3">LZ3.2</strain>
        <tissue evidence="3">Leaf</tissue>
    </source>
</reference>
<proteinExistence type="predicted"/>
<dbReference type="PANTHER" id="PTHR32246">
    <property type="entry name" value="INGRESSION PROTEIN FIC1"/>
    <property type="match status" value="1"/>
</dbReference>
<dbReference type="InterPro" id="IPR044750">
    <property type="entry name" value="C2_SRC2/BAP"/>
</dbReference>
<dbReference type="GO" id="GO:0006952">
    <property type="term" value="P:defense response"/>
    <property type="evidence" value="ECO:0007669"/>
    <property type="project" value="InterPro"/>
</dbReference>
<dbReference type="Pfam" id="PF00168">
    <property type="entry name" value="C2"/>
    <property type="match status" value="1"/>
</dbReference>
<protein>
    <recommendedName>
        <fullName evidence="2">C2 domain-containing protein</fullName>
    </recommendedName>
</protein>
<evidence type="ECO:0000256" key="1">
    <source>
        <dbReference type="SAM" id="Phobius"/>
    </source>
</evidence>
<dbReference type="PROSITE" id="PS50004">
    <property type="entry name" value="C2"/>
    <property type="match status" value="1"/>
</dbReference>
<dbReference type="Gene3D" id="2.60.40.150">
    <property type="entry name" value="C2 domain"/>
    <property type="match status" value="1"/>
</dbReference>
<feature type="transmembrane region" description="Helical" evidence="1">
    <location>
        <begin position="105"/>
        <end position="127"/>
    </location>
</feature>
<accession>A0A9J5XKF7</accession>
<evidence type="ECO:0000313" key="4">
    <source>
        <dbReference type="Proteomes" id="UP000824120"/>
    </source>
</evidence>
<dbReference type="AlphaFoldDB" id="A0A9J5XKF7"/>
<dbReference type="EMBL" id="JACXVP010000009">
    <property type="protein sequence ID" value="KAG5588293.1"/>
    <property type="molecule type" value="Genomic_DNA"/>
</dbReference>
<dbReference type="InterPro" id="IPR000008">
    <property type="entry name" value="C2_dom"/>
</dbReference>
<dbReference type="OrthoDB" id="1909968at2759"/>
<keyword evidence="1" id="KW-0472">Membrane</keyword>
<dbReference type="Proteomes" id="UP000824120">
    <property type="component" value="Chromosome 9"/>
</dbReference>
<keyword evidence="4" id="KW-1185">Reference proteome</keyword>
<keyword evidence="1" id="KW-1133">Transmembrane helix</keyword>
<feature type="domain" description="C2" evidence="2">
    <location>
        <begin position="1"/>
        <end position="110"/>
    </location>
</feature>
<name>A0A9J5XKF7_SOLCO</name>
<organism evidence="3 4">
    <name type="scientific">Solanum commersonii</name>
    <name type="common">Commerson's wild potato</name>
    <name type="synonym">Commerson's nightshade</name>
    <dbReference type="NCBI Taxonomy" id="4109"/>
    <lineage>
        <taxon>Eukaryota</taxon>
        <taxon>Viridiplantae</taxon>
        <taxon>Streptophyta</taxon>
        <taxon>Embryophyta</taxon>
        <taxon>Tracheophyta</taxon>
        <taxon>Spermatophyta</taxon>
        <taxon>Magnoliopsida</taxon>
        <taxon>eudicotyledons</taxon>
        <taxon>Gunneridae</taxon>
        <taxon>Pentapetalae</taxon>
        <taxon>asterids</taxon>
        <taxon>lamiids</taxon>
        <taxon>Solanales</taxon>
        <taxon>Solanaceae</taxon>
        <taxon>Solanoideae</taxon>
        <taxon>Solaneae</taxon>
        <taxon>Solanum</taxon>
    </lineage>
</organism>
<dbReference type="SUPFAM" id="SSF49562">
    <property type="entry name" value="C2 domain (Calcium/lipid-binding domain, CaLB)"/>
    <property type="match status" value="1"/>
</dbReference>
<sequence>MGVLKPFQLLEINIISAQDLEPMSKKMKTYATVWVHPTRKLTTAVDIEGGNNPTWNDKFVFRVDEEFLRQDTSAVQIEIHCGHWFKDSLVGSVRVLVGNLIPPPLGHTIIIILIILACALLHFRYVVHLGDLKGY</sequence>
<dbReference type="PANTHER" id="PTHR32246:SF144">
    <property type="entry name" value="MYB-LIKE PROTEIN W"/>
    <property type="match status" value="1"/>
</dbReference>
<comment type="caution">
    <text evidence="3">The sequence shown here is derived from an EMBL/GenBank/DDBJ whole genome shotgun (WGS) entry which is preliminary data.</text>
</comment>
<gene>
    <name evidence="3" type="ORF">H5410_048727</name>
</gene>
<evidence type="ECO:0000313" key="3">
    <source>
        <dbReference type="EMBL" id="KAG5588293.1"/>
    </source>
</evidence>
<dbReference type="SMART" id="SM00239">
    <property type="entry name" value="C2"/>
    <property type="match status" value="1"/>
</dbReference>
<evidence type="ECO:0000259" key="2">
    <source>
        <dbReference type="PROSITE" id="PS50004"/>
    </source>
</evidence>
<dbReference type="CDD" id="cd04051">
    <property type="entry name" value="C2_SRC2_like"/>
    <property type="match status" value="1"/>
</dbReference>
<dbReference type="InterPro" id="IPR035892">
    <property type="entry name" value="C2_domain_sf"/>
</dbReference>
<keyword evidence="1" id="KW-0812">Transmembrane</keyword>